<name>W5IK30_SCAIO</name>
<evidence type="ECO:0000256" key="2">
    <source>
        <dbReference type="ARBA" id="ARBA00044777"/>
    </source>
</evidence>
<dbReference type="Pfam" id="PF02616">
    <property type="entry name" value="SMC_ScpA"/>
    <property type="match status" value="1"/>
</dbReference>
<dbReference type="Gene3D" id="6.10.250.2410">
    <property type="match status" value="1"/>
</dbReference>
<dbReference type="AlphaFoldDB" id="W5IK30"/>
<dbReference type="PANTHER" id="PTHR33969:SF2">
    <property type="entry name" value="SEGREGATION AND CONDENSATION PROTEIN A"/>
    <property type="match status" value="1"/>
</dbReference>
<dbReference type="eggNOG" id="COG1354">
    <property type="taxonomic scope" value="Bacteria"/>
</dbReference>
<keyword evidence="4" id="KW-1185">Reference proteome</keyword>
<dbReference type="PANTHER" id="PTHR33969">
    <property type="entry name" value="SEGREGATION AND CONDENSATION PROTEIN A"/>
    <property type="match status" value="1"/>
</dbReference>
<sequence length="279" mass="31094">MAEPSVEEAQKPPEFTVDLRVYQGPFDALLALLADRKLELSQISLAEITDDFLHYVSGLDMVKDADRVSSFIDVASILIEAKSASLLPRSQGDDQLDQSMEALRQRDLLFDRLLQYRAFREAGENFRQALAANSGRFAHPGYMDQTISLMLPELAWSVSPIQLAQIAAAALANAPLKEVRIDQLHVPMVDLQVQADIVRSKLRSAGRKTDVTFDSLIADTSETIEIVARFLALLAFFKQGTVQFKQEGPFQSLHVRWVGTDQENDDRAEASPISQEDFA</sequence>
<gene>
    <name evidence="3" type="ORF">HMPREF9020_00911</name>
</gene>
<reference evidence="3 4" key="1">
    <citation type="submission" date="2012-01" db="EMBL/GenBank/DDBJ databases">
        <title>The Genome Sequence of Scardovia inopinata F0304.</title>
        <authorList>
            <consortium name="The Broad Institute Genome Sequencing Platform"/>
            <person name="Earl A."/>
            <person name="Ward D."/>
            <person name="Feldgarden M."/>
            <person name="Gevers D."/>
            <person name="Izard J."/>
            <person name="Baranova O.V."/>
            <person name="Blanton J.M."/>
            <person name="Tanner A.C."/>
            <person name="Dewhirst F.E."/>
            <person name="Young S.K."/>
            <person name="Zeng Q."/>
            <person name="Gargeya S."/>
            <person name="Fitzgerald M."/>
            <person name="Haas B."/>
            <person name="Abouelleil A."/>
            <person name="Alvarado L."/>
            <person name="Arachchi H.M."/>
            <person name="Berlin A."/>
            <person name="Chapman S.B."/>
            <person name="Gearin G."/>
            <person name="Goldberg J."/>
            <person name="Griggs A."/>
            <person name="Gujja S."/>
            <person name="Hansen M."/>
            <person name="Heiman D."/>
            <person name="Howarth C."/>
            <person name="Larimer J."/>
            <person name="Lui A."/>
            <person name="MacDonald P.J."/>
            <person name="McCowen C."/>
            <person name="Montmayeur A."/>
            <person name="Murphy C."/>
            <person name="Neiman D."/>
            <person name="Pearson M."/>
            <person name="Priest M."/>
            <person name="Roberts A."/>
            <person name="Saif S."/>
            <person name="Shea T."/>
            <person name="Sisk P."/>
            <person name="Stolte C."/>
            <person name="Sykes S."/>
            <person name="Wortman J."/>
            <person name="Nusbaum C."/>
            <person name="Birren B."/>
        </authorList>
    </citation>
    <scope>NUCLEOTIDE SEQUENCE [LARGE SCALE GENOMIC DNA]</scope>
    <source>
        <strain evidence="3 4">F0304</strain>
    </source>
</reference>
<dbReference type="RefSeq" id="WP_006293282.1">
    <property type="nucleotide sequence ID" value="NZ_GG770225.1"/>
</dbReference>
<comment type="caution">
    <text evidence="3">The sequence shown here is derived from an EMBL/GenBank/DDBJ whole genome shotgun (WGS) entry which is preliminary data.</text>
</comment>
<protein>
    <recommendedName>
        <fullName evidence="2">Segregation and condensation protein A</fullName>
    </recommendedName>
</protein>
<organism evidence="3 4">
    <name type="scientific">Scardovia inopinata F0304</name>
    <dbReference type="NCBI Taxonomy" id="641146"/>
    <lineage>
        <taxon>Bacteria</taxon>
        <taxon>Bacillati</taxon>
        <taxon>Actinomycetota</taxon>
        <taxon>Actinomycetes</taxon>
        <taxon>Bifidobacteriales</taxon>
        <taxon>Bifidobacteriaceae</taxon>
        <taxon>Scardovia</taxon>
    </lineage>
</organism>
<proteinExistence type="predicted"/>
<evidence type="ECO:0000313" key="3">
    <source>
        <dbReference type="EMBL" id="EFG27270.1"/>
    </source>
</evidence>
<dbReference type="Proteomes" id="UP000005777">
    <property type="component" value="Unassembled WGS sequence"/>
</dbReference>
<dbReference type="InterPro" id="IPR003768">
    <property type="entry name" value="ScpA"/>
</dbReference>
<accession>W5IK30</accession>
<keyword evidence="1" id="KW-0159">Chromosome partition</keyword>
<dbReference type="EMBL" id="ADCX01000004">
    <property type="protein sequence ID" value="EFG27270.1"/>
    <property type="molecule type" value="Genomic_DNA"/>
</dbReference>
<dbReference type="HOGENOM" id="CLU_038686_1_0_11"/>
<evidence type="ECO:0000256" key="1">
    <source>
        <dbReference type="ARBA" id="ARBA00022829"/>
    </source>
</evidence>
<evidence type="ECO:0000313" key="4">
    <source>
        <dbReference type="Proteomes" id="UP000005777"/>
    </source>
</evidence>
<dbReference type="GO" id="GO:0007059">
    <property type="term" value="P:chromosome segregation"/>
    <property type="evidence" value="ECO:0007669"/>
    <property type="project" value="UniProtKB-KW"/>
</dbReference>